<dbReference type="GO" id="GO:0005829">
    <property type="term" value="C:cytosol"/>
    <property type="evidence" value="ECO:0007669"/>
    <property type="project" value="TreeGrafter"/>
</dbReference>
<dbReference type="InterPro" id="IPR011611">
    <property type="entry name" value="PfkB_dom"/>
</dbReference>
<dbReference type="EMBL" id="QORE01002374">
    <property type="protein sequence ID" value="RCI70145.1"/>
    <property type="molecule type" value="Genomic_DNA"/>
</dbReference>
<dbReference type="PANTHER" id="PTHR46566">
    <property type="entry name" value="1-PHOSPHOFRUCTOKINASE-RELATED"/>
    <property type="match status" value="1"/>
</dbReference>
<dbReference type="AlphaFoldDB" id="A0A367LY66"/>
<accession>A0A367LY66</accession>
<dbReference type="Proteomes" id="UP000253594">
    <property type="component" value="Unassembled WGS sequence"/>
</dbReference>
<keyword evidence="1" id="KW-0808">Transferase</keyword>
<gene>
    <name evidence="4" type="ORF">DT376_36125</name>
</gene>
<dbReference type="SUPFAM" id="SSF53613">
    <property type="entry name" value="Ribokinase-like"/>
    <property type="match status" value="1"/>
</dbReference>
<dbReference type="PROSITE" id="PS00583">
    <property type="entry name" value="PFKB_KINASES_1"/>
    <property type="match status" value="1"/>
</dbReference>
<organism evidence="4 5">
    <name type="scientific">Pseudomonas aeruginosa</name>
    <dbReference type="NCBI Taxonomy" id="287"/>
    <lineage>
        <taxon>Bacteria</taxon>
        <taxon>Pseudomonadati</taxon>
        <taxon>Pseudomonadota</taxon>
        <taxon>Gammaproteobacteria</taxon>
        <taxon>Pseudomonadales</taxon>
        <taxon>Pseudomonadaceae</taxon>
        <taxon>Pseudomonas</taxon>
    </lineage>
</organism>
<name>A0A367LY66_PSEAI</name>
<reference evidence="4 5" key="1">
    <citation type="submission" date="2018-07" db="EMBL/GenBank/DDBJ databases">
        <title>Mechanisms of high-level aminoglycoside resistance among Gram-negative pathogens in Brazil.</title>
        <authorList>
            <person name="Ballaben A.S."/>
            <person name="Darini A.L.C."/>
            <person name="Doi Y."/>
        </authorList>
    </citation>
    <scope>NUCLEOTIDE SEQUENCE [LARGE SCALE GENOMIC DNA]</scope>
    <source>
        <strain evidence="4 5">B2-305</strain>
    </source>
</reference>
<evidence type="ECO:0000256" key="1">
    <source>
        <dbReference type="ARBA" id="ARBA00022679"/>
    </source>
</evidence>
<sequence length="81" mass="8626">MARILTITLNPALDLTVRLRQLELGAVNRSEAVLTQAAGKGLNVAQVLADLGHRLTVSGFLGEDNQPPFTAMFQRRGVAAA</sequence>
<feature type="domain" description="Carbohydrate kinase PfkB" evidence="3">
    <location>
        <begin position="9"/>
        <end position="78"/>
    </location>
</feature>
<feature type="non-terminal residue" evidence="4">
    <location>
        <position position="81"/>
    </location>
</feature>
<dbReference type="GO" id="GO:0008443">
    <property type="term" value="F:phosphofructokinase activity"/>
    <property type="evidence" value="ECO:0007669"/>
    <property type="project" value="TreeGrafter"/>
</dbReference>
<dbReference type="Pfam" id="PF00294">
    <property type="entry name" value="PfkB"/>
    <property type="match status" value="1"/>
</dbReference>
<dbReference type="Gene3D" id="3.40.1190.20">
    <property type="match status" value="1"/>
</dbReference>
<dbReference type="PANTHER" id="PTHR46566:SF5">
    <property type="entry name" value="1-PHOSPHOFRUCTOKINASE"/>
    <property type="match status" value="1"/>
</dbReference>
<evidence type="ECO:0000259" key="3">
    <source>
        <dbReference type="Pfam" id="PF00294"/>
    </source>
</evidence>
<proteinExistence type="predicted"/>
<evidence type="ECO:0000256" key="2">
    <source>
        <dbReference type="ARBA" id="ARBA00022777"/>
    </source>
</evidence>
<dbReference type="InterPro" id="IPR002173">
    <property type="entry name" value="Carboh/pur_kinase_PfkB_CS"/>
</dbReference>
<protein>
    <submittedName>
        <fullName evidence="4">1-phosphofructokinase</fullName>
    </submittedName>
</protein>
<keyword evidence="2 4" id="KW-0418">Kinase</keyword>
<evidence type="ECO:0000313" key="4">
    <source>
        <dbReference type="EMBL" id="RCI70145.1"/>
    </source>
</evidence>
<comment type="caution">
    <text evidence="4">The sequence shown here is derived from an EMBL/GenBank/DDBJ whole genome shotgun (WGS) entry which is preliminary data.</text>
</comment>
<evidence type="ECO:0000313" key="5">
    <source>
        <dbReference type="Proteomes" id="UP000253594"/>
    </source>
</evidence>
<dbReference type="InterPro" id="IPR029056">
    <property type="entry name" value="Ribokinase-like"/>
</dbReference>